<dbReference type="InterPro" id="IPR050431">
    <property type="entry name" value="Adaptor_comp_med_subunit"/>
</dbReference>
<comment type="similarity">
    <text evidence="5">Belongs to the adaptor complexes medium subunit family.</text>
</comment>
<dbReference type="GO" id="GO:0012505">
    <property type="term" value="C:endomembrane system"/>
    <property type="evidence" value="ECO:0007669"/>
    <property type="project" value="UniProtKB-SubCell"/>
</dbReference>
<dbReference type="Pfam" id="PF00928">
    <property type="entry name" value="Adap_comp_sub"/>
    <property type="match status" value="1"/>
</dbReference>
<evidence type="ECO:0000313" key="8">
    <source>
        <dbReference type="Proteomes" id="UP001152885"/>
    </source>
</evidence>
<evidence type="ECO:0000256" key="2">
    <source>
        <dbReference type="ARBA" id="ARBA00022448"/>
    </source>
</evidence>
<evidence type="ECO:0000256" key="5">
    <source>
        <dbReference type="PIRNR" id="PIRNR005992"/>
    </source>
</evidence>
<name>A0A9W4U151_9ASCO</name>
<feature type="domain" description="MHD" evidence="6">
    <location>
        <begin position="205"/>
        <end position="450"/>
    </location>
</feature>
<reference evidence="7" key="1">
    <citation type="submission" date="2022-12" db="EMBL/GenBank/DDBJ databases">
        <authorList>
            <person name="Brejova B."/>
        </authorList>
    </citation>
    <scope>NUCLEOTIDE SEQUENCE</scope>
</reference>
<dbReference type="InterPro" id="IPR011012">
    <property type="entry name" value="Longin-like_dom_sf"/>
</dbReference>
<accession>A0A9W4U151</accession>
<dbReference type="EMBL" id="CANTUO010000007">
    <property type="protein sequence ID" value="CAI5760786.1"/>
    <property type="molecule type" value="Genomic_DNA"/>
</dbReference>
<sequence length="451" mass="51637">MIEGLYITNLNNTLVYEYINDLSTPNFKALLSKLLQLNNQNSFKIDLNSKFYLSIHNFKEFNLIIYLLCDKIQSNPLIPYVFVNKLIEVLQDYFGESLNGNKIEINNDILTLILFQMIESDQPFITDANKLKDLVNYKSLLNKILSGASQATQSITNPLELSKSKSKEINDIPWRRSNVKHTNNEMYVDIIESVNIIMKPLNNSSSQQFDSAFYSSNFKKNAQNYIINCQIYGEIIFLSRLTGVPTLSLSLNTVFPSSFFHKCINEKNGVLTFIPPDGKCTIMKYGMQLNKENYHLLKNTVDIEFTYNEEESDFEIKVVNLSQLGKIDFINIEIYCENPSDSIKLNRLTQGDFINKYDGKGEWNLKNIKNNSILPIFHGCIISKNDDQEELTSKLSKPAYLKVNYSHKGSVPSGLKVESLKIINSKGLNDNVKPYKGVKYITKSANYIIRS</sequence>
<dbReference type="GO" id="GO:0016192">
    <property type="term" value="P:vesicle-mediated transport"/>
    <property type="evidence" value="ECO:0007669"/>
    <property type="project" value="InterPro"/>
</dbReference>
<comment type="caution">
    <text evidence="7">The sequence shown here is derived from an EMBL/GenBank/DDBJ whole genome shotgun (WGS) entry which is preliminary data.</text>
</comment>
<dbReference type="GO" id="GO:0006886">
    <property type="term" value="P:intracellular protein transport"/>
    <property type="evidence" value="ECO:0007669"/>
    <property type="project" value="UniProtKB-UniRule"/>
</dbReference>
<dbReference type="Gene3D" id="2.60.40.1170">
    <property type="entry name" value="Mu homology domain, subdomain B"/>
    <property type="match status" value="2"/>
</dbReference>
<dbReference type="InterPro" id="IPR001392">
    <property type="entry name" value="Clathrin_mu"/>
</dbReference>
<dbReference type="OrthoDB" id="870at2759"/>
<dbReference type="PRINTS" id="PR00314">
    <property type="entry name" value="CLATHRINADPT"/>
</dbReference>
<keyword evidence="3 5" id="KW-0653">Protein transport</keyword>
<proteinExistence type="inferred from homology"/>
<protein>
    <recommendedName>
        <fullName evidence="6">MHD domain-containing protein</fullName>
    </recommendedName>
</protein>
<keyword evidence="4" id="KW-0472">Membrane</keyword>
<dbReference type="SUPFAM" id="SSF49447">
    <property type="entry name" value="Second domain of Mu2 adaptin subunit (ap50) of ap2 adaptor"/>
    <property type="match status" value="1"/>
</dbReference>
<comment type="subcellular location">
    <subcellularLocation>
        <location evidence="1">Endomembrane system</location>
    </subcellularLocation>
</comment>
<organism evidence="7 8">
    <name type="scientific">Candida verbasci</name>
    <dbReference type="NCBI Taxonomy" id="1227364"/>
    <lineage>
        <taxon>Eukaryota</taxon>
        <taxon>Fungi</taxon>
        <taxon>Dikarya</taxon>
        <taxon>Ascomycota</taxon>
        <taxon>Saccharomycotina</taxon>
        <taxon>Pichiomycetes</taxon>
        <taxon>Debaryomycetaceae</taxon>
        <taxon>Candida/Lodderomyces clade</taxon>
        <taxon>Candida</taxon>
    </lineage>
</organism>
<dbReference type="Gene3D" id="3.30.450.60">
    <property type="match status" value="1"/>
</dbReference>
<dbReference type="InterPro" id="IPR036168">
    <property type="entry name" value="AP2_Mu_C_sf"/>
</dbReference>
<dbReference type="GO" id="GO:0030131">
    <property type="term" value="C:clathrin adaptor complex"/>
    <property type="evidence" value="ECO:0007669"/>
    <property type="project" value="UniProtKB-UniRule"/>
</dbReference>
<evidence type="ECO:0000256" key="3">
    <source>
        <dbReference type="ARBA" id="ARBA00022927"/>
    </source>
</evidence>
<keyword evidence="2 5" id="KW-0813">Transport</keyword>
<dbReference type="InterPro" id="IPR028565">
    <property type="entry name" value="MHD"/>
</dbReference>
<evidence type="ECO:0000256" key="4">
    <source>
        <dbReference type="ARBA" id="ARBA00023136"/>
    </source>
</evidence>
<dbReference type="PROSITE" id="PS51072">
    <property type="entry name" value="MHD"/>
    <property type="match status" value="1"/>
</dbReference>
<keyword evidence="8" id="KW-1185">Reference proteome</keyword>
<evidence type="ECO:0000313" key="7">
    <source>
        <dbReference type="EMBL" id="CAI5760786.1"/>
    </source>
</evidence>
<evidence type="ECO:0000256" key="1">
    <source>
        <dbReference type="ARBA" id="ARBA00004308"/>
    </source>
</evidence>
<dbReference type="AlphaFoldDB" id="A0A9W4U151"/>
<gene>
    <name evidence="7" type="ORF">CANVERA_P5294</name>
</gene>
<dbReference type="Proteomes" id="UP001152885">
    <property type="component" value="Unassembled WGS sequence"/>
</dbReference>
<dbReference type="PIRSF" id="PIRSF005992">
    <property type="entry name" value="Clathrin_mu"/>
    <property type="match status" value="1"/>
</dbReference>
<dbReference type="PANTHER" id="PTHR10529">
    <property type="entry name" value="AP COMPLEX SUBUNIT MU"/>
    <property type="match status" value="1"/>
</dbReference>
<dbReference type="SUPFAM" id="SSF64356">
    <property type="entry name" value="SNARE-like"/>
    <property type="match status" value="1"/>
</dbReference>
<evidence type="ECO:0000259" key="6">
    <source>
        <dbReference type="PROSITE" id="PS51072"/>
    </source>
</evidence>